<reference evidence="1" key="2">
    <citation type="submission" date="2020-09" db="EMBL/GenBank/DDBJ databases">
        <authorList>
            <person name="Sun Q."/>
            <person name="Zhou Y."/>
        </authorList>
    </citation>
    <scope>NUCLEOTIDE SEQUENCE</scope>
    <source>
        <strain evidence="1">CGMCC 1.12777</strain>
    </source>
</reference>
<reference evidence="1" key="1">
    <citation type="journal article" date="2014" name="Int. J. Syst. Evol. Microbiol.">
        <title>Complete genome sequence of Corynebacterium casei LMG S-19264T (=DSM 44701T), isolated from a smear-ripened cheese.</title>
        <authorList>
            <consortium name="US DOE Joint Genome Institute (JGI-PGF)"/>
            <person name="Walter F."/>
            <person name="Albersmeier A."/>
            <person name="Kalinowski J."/>
            <person name="Ruckert C."/>
        </authorList>
    </citation>
    <scope>NUCLEOTIDE SEQUENCE</scope>
    <source>
        <strain evidence="1">CGMCC 1.12777</strain>
    </source>
</reference>
<dbReference type="Gene3D" id="3.40.50.720">
    <property type="entry name" value="NAD(P)-binding Rossmann-like Domain"/>
    <property type="match status" value="1"/>
</dbReference>
<protein>
    <submittedName>
        <fullName evidence="1">Epimerase</fullName>
    </submittedName>
</protein>
<accession>A0A8J2ZUI9</accession>
<name>A0A8J2ZUI9_9BACL</name>
<dbReference type="Proteomes" id="UP000656813">
    <property type="component" value="Unassembled WGS sequence"/>
</dbReference>
<gene>
    <name evidence="1" type="ORF">GCM10007096_10150</name>
</gene>
<dbReference type="InterPro" id="IPR036291">
    <property type="entry name" value="NAD(P)-bd_dom_sf"/>
</dbReference>
<dbReference type="EMBL" id="BMFV01000005">
    <property type="protein sequence ID" value="GGH77767.1"/>
    <property type="molecule type" value="Genomic_DNA"/>
</dbReference>
<organism evidence="1 2">
    <name type="scientific">Pullulanibacillus pueri</name>
    <dbReference type="NCBI Taxonomy" id="1437324"/>
    <lineage>
        <taxon>Bacteria</taxon>
        <taxon>Bacillati</taxon>
        <taxon>Bacillota</taxon>
        <taxon>Bacilli</taxon>
        <taxon>Bacillales</taxon>
        <taxon>Sporolactobacillaceae</taxon>
        <taxon>Pullulanibacillus</taxon>
    </lineage>
</organism>
<dbReference type="SUPFAM" id="SSF51735">
    <property type="entry name" value="NAD(P)-binding Rossmann-fold domains"/>
    <property type="match status" value="1"/>
</dbReference>
<comment type="caution">
    <text evidence="1">The sequence shown here is derived from an EMBL/GenBank/DDBJ whole genome shotgun (WGS) entry which is preliminary data.</text>
</comment>
<proteinExistence type="predicted"/>
<sequence>MTIATRGQTPDDFGDAVTRVKMDRTDQEGMAKAFADQYYDVVYDQICFTPRDAQMAVNVFSGHVGRYVLTSSMAVYKHKDDELVEEDFSPQHYPYDLTVNDYTYAEGKRQAEAYFFQKAPFPVVAVRVAMVVSGTDDFTGRFDYYVEHVSKGTSIGVFDTEHPISYVTASDIAEFLKFMGTETDFVGPINGNNSDHLSIQVLCQKIGEYVGKAPLFHVGAHEDKTLSPYAMFTYDWRLSNAQAAALGFKFSSILDALPSMVKESVARLQL</sequence>
<dbReference type="AlphaFoldDB" id="A0A8J2ZUI9"/>
<evidence type="ECO:0000313" key="2">
    <source>
        <dbReference type="Proteomes" id="UP000656813"/>
    </source>
</evidence>
<evidence type="ECO:0000313" key="1">
    <source>
        <dbReference type="EMBL" id="GGH77767.1"/>
    </source>
</evidence>
<keyword evidence="2" id="KW-1185">Reference proteome</keyword>